<dbReference type="GO" id="GO:0090575">
    <property type="term" value="C:RNA polymerase II transcription regulator complex"/>
    <property type="evidence" value="ECO:0000318"/>
    <property type="project" value="GO_Central"/>
</dbReference>
<evidence type="ECO:0000256" key="4">
    <source>
        <dbReference type="ARBA" id="ARBA00023242"/>
    </source>
</evidence>
<dbReference type="InterPro" id="IPR015660">
    <property type="entry name" value="MASH1/Ascl1a-like"/>
</dbReference>
<keyword evidence="7" id="KW-1185">Reference proteome</keyword>
<dbReference type="KEGG" id="jre:118349559"/>
<dbReference type="PROSITE" id="PS50888">
    <property type="entry name" value="BHLH"/>
    <property type="match status" value="1"/>
</dbReference>
<feature type="coiled-coil region" evidence="5">
    <location>
        <begin position="65"/>
        <end position="92"/>
    </location>
</feature>
<evidence type="ECO:0000313" key="7">
    <source>
        <dbReference type="Proteomes" id="UP000235220"/>
    </source>
</evidence>
<reference evidence="8" key="1">
    <citation type="submission" date="2025-08" db="UniProtKB">
        <authorList>
            <consortium name="RefSeq"/>
        </authorList>
    </citation>
    <scope>IDENTIFICATION</scope>
    <source>
        <tissue evidence="8">Leaves</tissue>
    </source>
</reference>
<evidence type="ECO:0000256" key="1">
    <source>
        <dbReference type="ARBA" id="ARBA00004123"/>
    </source>
</evidence>
<dbReference type="GO" id="GO:0006357">
    <property type="term" value="P:regulation of transcription by RNA polymerase II"/>
    <property type="evidence" value="ECO:0000318"/>
    <property type="project" value="GO_Central"/>
</dbReference>
<dbReference type="PANTHER" id="PTHR13935">
    <property type="entry name" value="ACHAETE-SCUTE TRANSCRIPTION FACTOR-RELATED"/>
    <property type="match status" value="1"/>
</dbReference>
<evidence type="ECO:0000313" key="8">
    <source>
        <dbReference type="RefSeq" id="XP_035550420.1"/>
    </source>
</evidence>
<keyword evidence="5" id="KW-0175">Coiled coil</keyword>
<evidence type="ECO:0000259" key="6">
    <source>
        <dbReference type="PROSITE" id="PS50888"/>
    </source>
</evidence>
<dbReference type="Gene3D" id="4.10.280.10">
    <property type="entry name" value="Helix-loop-helix DNA-binding domain"/>
    <property type="match status" value="1"/>
</dbReference>
<dbReference type="GO" id="GO:0000977">
    <property type="term" value="F:RNA polymerase II transcription regulatory region sequence-specific DNA binding"/>
    <property type="evidence" value="ECO:0000318"/>
    <property type="project" value="GO_Central"/>
</dbReference>
<accession>A0A6P9EP59</accession>
<dbReference type="GeneID" id="118349559"/>
<dbReference type="GO" id="GO:0000981">
    <property type="term" value="F:DNA-binding transcription factor activity, RNA polymerase II-specific"/>
    <property type="evidence" value="ECO:0000318"/>
    <property type="project" value="GO_Central"/>
</dbReference>
<dbReference type="Pfam" id="PF00010">
    <property type="entry name" value="HLH"/>
    <property type="match status" value="1"/>
</dbReference>
<dbReference type="InParanoid" id="A0A6P9EP59"/>
<gene>
    <name evidence="8" type="primary">LOC118349559</name>
</gene>
<name>A0A6P9EP59_JUGRE</name>
<dbReference type="PANTHER" id="PTHR13935:SF63">
    <property type="entry name" value="BHLH DOMAIN-CONTAINING PROTEIN"/>
    <property type="match status" value="1"/>
</dbReference>
<evidence type="ECO:0000256" key="2">
    <source>
        <dbReference type="ARBA" id="ARBA00023015"/>
    </source>
</evidence>
<keyword evidence="4" id="KW-0539">Nucleus</keyword>
<dbReference type="SMART" id="SM00353">
    <property type="entry name" value="HLH"/>
    <property type="match status" value="1"/>
</dbReference>
<proteinExistence type="predicted"/>
<dbReference type="SUPFAM" id="SSF47459">
    <property type="entry name" value="HLH, helix-loop-helix DNA-binding domain"/>
    <property type="match status" value="1"/>
</dbReference>
<dbReference type="AlphaFoldDB" id="A0A6P9EP59"/>
<keyword evidence="3" id="KW-0804">Transcription</keyword>
<keyword evidence="2" id="KW-0805">Transcription regulation</keyword>
<comment type="subcellular location">
    <subcellularLocation>
        <location evidence="1">Nucleus</location>
    </subcellularLocation>
</comment>
<organism evidence="7 8">
    <name type="scientific">Juglans regia</name>
    <name type="common">English walnut</name>
    <dbReference type="NCBI Taxonomy" id="51240"/>
    <lineage>
        <taxon>Eukaryota</taxon>
        <taxon>Viridiplantae</taxon>
        <taxon>Streptophyta</taxon>
        <taxon>Embryophyta</taxon>
        <taxon>Tracheophyta</taxon>
        <taxon>Spermatophyta</taxon>
        <taxon>Magnoliopsida</taxon>
        <taxon>eudicotyledons</taxon>
        <taxon>Gunneridae</taxon>
        <taxon>Pentapetalae</taxon>
        <taxon>rosids</taxon>
        <taxon>fabids</taxon>
        <taxon>Fagales</taxon>
        <taxon>Juglandaceae</taxon>
        <taxon>Juglans</taxon>
    </lineage>
</organism>
<protein>
    <submittedName>
        <fullName evidence="8">Transcription factor bHLH162-like</fullName>
    </submittedName>
</protein>
<dbReference type="Proteomes" id="UP000235220">
    <property type="component" value="Chromosome 10"/>
</dbReference>
<evidence type="ECO:0000256" key="3">
    <source>
        <dbReference type="ARBA" id="ARBA00023163"/>
    </source>
</evidence>
<evidence type="ECO:0000256" key="5">
    <source>
        <dbReference type="SAM" id="Coils"/>
    </source>
</evidence>
<dbReference type="GO" id="GO:0046983">
    <property type="term" value="F:protein dimerization activity"/>
    <property type="evidence" value="ECO:0007669"/>
    <property type="project" value="InterPro"/>
</dbReference>
<dbReference type="FunFam" id="4.10.280.10:FF:000103">
    <property type="entry name" value="Transcription factor bHLH162"/>
    <property type="match status" value="1"/>
</dbReference>
<dbReference type="RefSeq" id="XP_035550420.1">
    <property type="nucleotide sequence ID" value="XM_035694527.1"/>
</dbReference>
<sequence length="216" mass="24515">MRVSVVNLAEEQMDHQRSQSSSTKVERRIIEKNRRNQMKVLYSRLNSLLPNPDSKEAVHSLPDQIDEAINYITSLETKLKKSKEKKESLMSRKKRPYTCTNFEETAGLKSPKIEIRETGSTLEIVLITGLDNQFIFYEMIHILHGEQAEVLNASFSTSGDSVLHVVHAEIVGCSFDFGAAKVTERLKRLVYGSTSDVELSPDLWDLIPINSEAWGF</sequence>
<dbReference type="InterPro" id="IPR036638">
    <property type="entry name" value="HLH_DNA-bd_sf"/>
</dbReference>
<dbReference type="OrthoDB" id="752507at2759"/>
<feature type="domain" description="BHLH" evidence="6">
    <location>
        <begin position="22"/>
        <end position="75"/>
    </location>
</feature>
<dbReference type="InterPro" id="IPR011598">
    <property type="entry name" value="bHLH_dom"/>
</dbReference>